<name>K6YAJ3_9ALTE</name>
<protein>
    <submittedName>
        <fullName evidence="1">Uncharacterized protein</fullName>
    </submittedName>
</protein>
<organism evidence="1 2">
    <name type="scientific">Paraglaciecola arctica BSs20135</name>
    <dbReference type="NCBI Taxonomy" id="493475"/>
    <lineage>
        <taxon>Bacteria</taxon>
        <taxon>Pseudomonadati</taxon>
        <taxon>Pseudomonadota</taxon>
        <taxon>Gammaproteobacteria</taxon>
        <taxon>Alteromonadales</taxon>
        <taxon>Alteromonadaceae</taxon>
        <taxon>Paraglaciecola</taxon>
    </lineage>
</organism>
<dbReference type="Proteomes" id="UP000006327">
    <property type="component" value="Unassembled WGS sequence"/>
</dbReference>
<reference evidence="1 2" key="1">
    <citation type="journal article" date="2017" name="Antonie Van Leeuwenhoek">
        <title>Rhizobium rhizosphaerae sp. nov., a novel species isolated from rice rhizosphere.</title>
        <authorList>
            <person name="Zhao J.J."/>
            <person name="Zhang J."/>
            <person name="Zhang R.J."/>
            <person name="Zhang C.W."/>
            <person name="Yin H.Q."/>
            <person name="Zhang X.X."/>
        </authorList>
    </citation>
    <scope>NUCLEOTIDE SEQUENCE [LARGE SCALE GENOMIC DNA]</scope>
    <source>
        <strain evidence="1 2">BSs20135</strain>
    </source>
</reference>
<sequence length="47" mass="5446">MSATFNFKVPNLRDTLLLISPLLTFREEASMYNQKELDSLIHAVLHK</sequence>
<proteinExistence type="predicted"/>
<evidence type="ECO:0000313" key="1">
    <source>
        <dbReference type="EMBL" id="GAC20966.1"/>
    </source>
</evidence>
<keyword evidence="2" id="KW-1185">Reference proteome</keyword>
<dbReference type="AlphaFoldDB" id="K6YAJ3"/>
<dbReference type="EMBL" id="BAEO01000058">
    <property type="protein sequence ID" value="GAC20966.1"/>
    <property type="molecule type" value="Genomic_DNA"/>
</dbReference>
<comment type="caution">
    <text evidence="1">The sequence shown here is derived from an EMBL/GenBank/DDBJ whole genome shotgun (WGS) entry which is preliminary data.</text>
</comment>
<evidence type="ECO:0000313" key="2">
    <source>
        <dbReference type="Proteomes" id="UP000006327"/>
    </source>
</evidence>
<gene>
    <name evidence="1" type="ORF">GARC_4019</name>
</gene>
<accession>K6YAJ3</accession>